<dbReference type="SUPFAM" id="SSF51556">
    <property type="entry name" value="Metallo-dependent hydrolases"/>
    <property type="match status" value="1"/>
</dbReference>
<evidence type="ECO:0000313" key="4">
    <source>
        <dbReference type="Proteomes" id="UP000539146"/>
    </source>
</evidence>
<dbReference type="GO" id="GO:0016787">
    <property type="term" value="F:hydrolase activity"/>
    <property type="evidence" value="ECO:0007669"/>
    <property type="project" value="UniProtKB-KW"/>
</dbReference>
<comment type="similarity">
    <text evidence="1">Belongs to the metallo-dependent hydrolases superfamily.</text>
</comment>
<protein>
    <submittedName>
        <fullName evidence="3">Amidohydrolase family protein</fullName>
    </submittedName>
</protein>
<evidence type="ECO:0000259" key="2">
    <source>
        <dbReference type="Pfam" id="PF04909"/>
    </source>
</evidence>
<dbReference type="Gene3D" id="3.20.20.140">
    <property type="entry name" value="Metal-dependent hydrolases"/>
    <property type="match status" value="1"/>
</dbReference>
<dbReference type="PANTHER" id="PTHR43569:SF2">
    <property type="entry name" value="AMIDOHYDROLASE-RELATED DOMAIN-CONTAINING PROTEIN"/>
    <property type="match status" value="1"/>
</dbReference>
<feature type="domain" description="Amidohydrolase-related" evidence="2">
    <location>
        <begin position="4"/>
        <end position="172"/>
    </location>
</feature>
<dbReference type="Proteomes" id="UP000539146">
    <property type="component" value="Unassembled WGS sequence"/>
</dbReference>
<accession>A0A850DRG9</accession>
<gene>
    <name evidence="3" type="ORF">HP467_07075</name>
</gene>
<name>A0A850DRG9_9MICO</name>
<sequence length="175" mass="18947">MNVIDTHLHCWDRDRFHYAWLEGADLPYRFAPADAGPVPAEDRWRAVFMEADRLPGEAIDEARWAMSLSPDGPGIEMVGAVAHAPLGVGASSELTALRAEPGVVGIRRLLQDEPLDSFADPALVADLRRVGEGGLVFDACVRDHQLQALAELADRCAGTTMVLDHLGKPDVSDPT</sequence>
<dbReference type="Pfam" id="PF04909">
    <property type="entry name" value="Amidohydro_2"/>
    <property type="match status" value="1"/>
</dbReference>
<evidence type="ECO:0000313" key="3">
    <source>
        <dbReference type="EMBL" id="NUU27874.1"/>
    </source>
</evidence>
<dbReference type="AlphaFoldDB" id="A0A850DRG9"/>
<comment type="caution">
    <text evidence="3">The sequence shown here is derived from an EMBL/GenBank/DDBJ whole genome shotgun (WGS) entry which is preliminary data.</text>
</comment>
<reference evidence="3 4" key="1">
    <citation type="submission" date="2020-05" db="EMBL/GenBank/DDBJ databases">
        <title>Genome Sequencing of Type Strains.</title>
        <authorList>
            <person name="Lemaire J.F."/>
            <person name="Inderbitzin P."/>
            <person name="Gregorio O.A."/>
            <person name="Collins S.B."/>
            <person name="Wespe N."/>
            <person name="Knight-Connoni V."/>
        </authorList>
    </citation>
    <scope>NUCLEOTIDE SEQUENCE [LARGE SCALE GENOMIC DNA]</scope>
    <source>
        <strain evidence="3 4">DSM 20512</strain>
    </source>
</reference>
<proteinExistence type="inferred from homology"/>
<dbReference type="RefSeq" id="WP_175325705.1">
    <property type="nucleotide sequence ID" value="NZ_JABMCG010000094.1"/>
</dbReference>
<keyword evidence="3" id="KW-0378">Hydrolase</keyword>
<dbReference type="InterPro" id="IPR052350">
    <property type="entry name" value="Metallo-dep_Lactonases"/>
</dbReference>
<organism evidence="3 4">
    <name type="scientific">Curtobacterium citreum</name>
    <dbReference type="NCBI Taxonomy" id="2036"/>
    <lineage>
        <taxon>Bacteria</taxon>
        <taxon>Bacillati</taxon>
        <taxon>Actinomycetota</taxon>
        <taxon>Actinomycetes</taxon>
        <taxon>Micrococcales</taxon>
        <taxon>Microbacteriaceae</taxon>
        <taxon>Curtobacterium</taxon>
    </lineage>
</organism>
<dbReference type="EMBL" id="JABMCG010000094">
    <property type="protein sequence ID" value="NUU27874.1"/>
    <property type="molecule type" value="Genomic_DNA"/>
</dbReference>
<dbReference type="PANTHER" id="PTHR43569">
    <property type="entry name" value="AMIDOHYDROLASE"/>
    <property type="match status" value="1"/>
</dbReference>
<evidence type="ECO:0000256" key="1">
    <source>
        <dbReference type="ARBA" id="ARBA00038310"/>
    </source>
</evidence>
<dbReference type="InterPro" id="IPR032466">
    <property type="entry name" value="Metal_Hydrolase"/>
</dbReference>
<feature type="non-terminal residue" evidence="3">
    <location>
        <position position="175"/>
    </location>
</feature>
<dbReference type="InterPro" id="IPR006680">
    <property type="entry name" value="Amidohydro-rel"/>
</dbReference>